<dbReference type="PANTHER" id="PTHR34109">
    <property type="entry name" value="BNAUNNG04460D PROTEIN-RELATED"/>
    <property type="match status" value="1"/>
</dbReference>
<organism evidence="2 3">
    <name type="scientific">Sneathiella marina</name>
    <dbReference type="NCBI Taxonomy" id="2950108"/>
    <lineage>
        <taxon>Bacteria</taxon>
        <taxon>Pseudomonadati</taxon>
        <taxon>Pseudomonadota</taxon>
        <taxon>Alphaproteobacteria</taxon>
        <taxon>Sneathiellales</taxon>
        <taxon>Sneathiellaceae</taxon>
        <taxon>Sneathiella</taxon>
    </lineage>
</organism>
<evidence type="ECO:0000313" key="2">
    <source>
        <dbReference type="EMBL" id="USG60229.1"/>
    </source>
</evidence>
<gene>
    <name evidence="2" type="ORF">NBZ79_13695</name>
</gene>
<dbReference type="Pfam" id="PF00903">
    <property type="entry name" value="Glyoxalase"/>
    <property type="match status" value="1"/>
</dbReference>
<dbReference type="InterPro" id="IPR029068">
    <property type="entry name" value="Glyas_Bleomycin-R_OHBP_Dase"/>
</dbReference>
<feature type="domain" description="VOC" evidence="1">
    <location>
        <begin position="7"/>
        <end position="132"/>
    </location>
</feature>
<dbReference type="Gene3D" id="3.30.720.120">
    <property type="match status" value="1"/>
</dbReference>
<dbReference type="Proteomes" id="UP001056291">
    <property type="component" value="Chromosome"/>
</dbReference>
<evidence type="ECO:0000313" key="3">
    <source>
        <dbReference type="Proteomes" id="UP001056291"/>
    </source>
</evidence>
<name>A0ABY4W4K7_9PROT</name>
<proteinExistence type="predicted"/>
<dbReference type="RefSeq" id="WP_251933040.1">
    <property type="nucleotide sequence ID" value="NZ_CP098747.1"/>
</dbReference>
<dbReference type="InterPro" id="IPR004360">
    <property type="entry name" value="Glyas_Fos-R_dOase_dom"/>
</dbReference>
<dbReference type="PANTHER" id="PTHR34109:SF1">
    <property type="entry name" value="VOC DOMAIN-CONTAINING PROTEIN"/>
    <property type="match status" value="1"/>
</dbReference>
<dbReference type="PROSITE" id="PS51819">
    <property type="entry name" value="VOC"/>
    <property type="match status" value="1"/>
</dbReference>
<dbReference type="Gene3D" id="3.30.720.110">
    <property type="match status" value="1"/>
</dbReference>
<reference evidence="2" key="1">
    <citation type="submission" date="2022-06" db="EMBL/GenBank/DDBJ databases">
        <title>Sneathiella actinostolidae sp. nov., isolated from a sea anemonein the Western Pacific Ocean.</title>
        <authorList>
            <person name="Wei M.J."/>
        </authorList>
    </citation>
    <scope>NUCLEOTIDE SEQUENCE</scope>
    <source>
        <strain evidence="2">PHK-P5</strain>
    </source>
</reference>
<dbReference type="InterPro" id="IPR037523">
    <property type="entry name" value="VOC_core"/>
</dbReference>
<dbReference type="CDD" id="cd07246">
    <property type="entry name" value="VOC_like"/>
    <property type="match status" value="1"/>
</dbReference>
<dbReference type="EMBL" id="CP098747">
    <property type="protein sequence ID" value="USG60229.1"/>
    <property type="molecule type" value="Genomic_DNA"/>
</dbReference>
<accession>A0ABY4W4K7</accession>
<dbReference type="SUPFAM" id="SSF54593">
    <property type="entry name" value="Glyoxalase/Bleomycin resistance protein/Dihydroxybiphenyl dioxygenase"/>
    <property type="match status" value="1"/>
</dbReference>
<keyword evidence="3" id="KW-1185">Reference proteome</keyword>
<evidence type="ECO:0000259" key="1">
    <source>
        <dbReference type="PROSITE" id="PS51819"/>
    </source>
</evidence>
<sequence>MSQSNNTLSLSPYMTVKGAREAIDFYVKAFSAKEVFSLVDPMDGRIGHAELVIGGVTLMMSDEYADFGAISPETLGGSPIKFQIYVEDADPLFAQAIEQGCTELRPMKDQFFGDRSGTLVDPFGHTWIISMKKTEVSPKEMQDRWTAALQG</sequence>
<protein>
    <submittedName>
        <fullName evidence="2">VOC family protein</fullName>
    </submittedName>
</protein>